<reference evidence="2 3" key="2">
    <citation type="submission" date="2009-03" db="EMBL/GenBank/DDBJ databases">
        <title>Draft genome sequence of Coprococcus comes (ATCC 27758).</title>
        <authorList>
            <person name="Sudarsanam P."/>
            <person name="Ley R."/>
            <person name="Guruge J."/>
            <person name="Turnbaugh P.J."/>
            <person name="Mahowald M."/>
            <person name="Liep D."/>
            <person name="Gordon J."/>
        </authorList>
    </citation>
    <scope>NUCLEOTIDE SEQUENCE [LARGE SCALE GENOMIC DNA]</scope>
    <source>
        <strain evidence="2 3">ATCC 27758</strain>
    </source>
</reference>
<reference evidence="2 3" key="1">
    <citation type="submission" date="2009-02" db="EMBL/GenBank/DDBJ databases">
        <authorList>
            <person name="Fulton L."/>
            <person name="Clifton S."/>
            <person name="Fulton B."/>
            <person name="Xu J."/>
            <person name="Minx P."/>
            <person name="Pepin K.H."/>
            <person name="Johnson M."/>
            <person name="Bhonagiri V."/>
            <person name="Nash W.E."/>
            <person name="Mardis E.R."/>
            <person name="Wilson R.K."/>
        </authorList>
    </citation>
    <scope>NUCLEOTIDE SEQUENCE [LARGE SCALE GENOMIC DNA]</scope>
    <source>
        <strain evidence="2 3">ATCC 27758</strain>
    </source>
</reference>
<comment type="caution">
    <text evidence="2">The sequence shown here is derived from an EMBL/GenBank/DDBJ whole genome shotgun (WGS) entry which is preliminary data.</text>
</comment>
<dbReference type="Proteomes" id="UP000003793">
    <property type="component" value="Unassembled WGS sequence"/>
</dbReference>
<dbReference type="AlphaFoldDB" id="C0BBF2"/>
<dbReference type="InterPro" id="IPR046842">
    <property type="entry name" value="SpoIVA_ATPase"/>
</dbReference>
<evidence type="ECO:0000313" key="2">
    <source>
        <dbReference type="EMBL" id="EEG89426.1"/>
    </source>
</evidence>
<dbReference type="Pfam" id="PF09547">
    <property type="entry name" value="SpoIVA_ATPase"/>
    <property type="match status" value="1"/>
</dbReference>
<gene>
    <name evidence="2" type="ORF">COPCOM_02408</name>
</gene>
<evidence type="ECO:0000313" key="3">
    <source>
        <dbReference type="Proteomes" id="UP000003793"/>
    </source>
</evidence>
<dbReference type="HOGENOM" id="CLU_1530053_0_0_9"/>
<dbReference type="EMBL" id="ABVR01000041">
    <property type="protein sequence ID" value="EEG89426.1"/>
    <property type="molecule type" value="Genomic_DNA"/>
</dbReference>
<evidence type="ECO:0000259" key="1">
    <source>
        <dbReference type="Pfam" id="PF09547"/>
    </source>
</evidence>
<organism evidence="2 3">
    <name type="scientific">Coprococcus comes ATCC 27758</name>
    <dbReference type="NCBI Taxonomy" id="470146"/>
    <lineage>
        <taxon>Bacteria</taxon>
        <taxon>Bacillati</taxon>
        <taxon>Bacillota</taxon>
        <taxon>Clostridia</taxon>
        <taxon>Lachnospirales</taxon>
        <taxon>Lachnospiraceae</taxon>
        <taxon>Coprococcus</taxon>
    </lineage>
</organism>
<dbReference type="SUPFAM" id="SSF52540">
    <property type="entry name" value="P-loop containing nucleoside triphosphate hydrolases"/>
    <property type="match status" value="2"/>
</dbReference>
<name>C0BBF2_9FIRM</name>
<sequence>MDTFDLYKDIQCRTNGEIYLGVVGPVRSGKSTFIKRFMDVLVLPKMTDEHAKERTVDELPQSASGKSIMTTEPKFVPKEAAEIQLAKDVSVLVRLIDCVGYMVEGAAGYMENGAERLVKTPWNEKEIPFTKAAEIGTKKVIHDHSTIGIVVTTDGSIGELPRNSYRAAEKKRSRS</sequence>
<proteinExistence type="predicted"/>
<accession>C0BBF2</accession>
<dbReference type="InterPro" id="IPR027417">
    <property type="entry name" value="P-loop_NTPase"/>
</dbReference>
<protein>
    <submittedName>
        <fullName evidence="2">Putative stage IV sporulation protein A</fullName>
    </submittedName>
</protein>
<feature type="domain" description="Stage IV sporulation protein A ATPase" evidence="1">
    <location>
        <begin position="1"/>
        <end position="171"/>
    </location>
</feature>